<accession>A0A7V9ZA68</accession>
<dbReference type="Proteomes" id="UP000523087">
    <property type="component" value="Unassembled WGS sequence"/>
</dbReference>
<organism evidence="1 2">
    <name type="scientific">Thermaerobacillus caldiproteolyticus</name>
    <dbReference type="NCBI Taxonomy" id="247480"/>
    <lineage>
        <taxon>Bacteria</taxon>
        <taxon>Bacillati</taxon>
        <taxon>Bacillota</taxon>
        <taxon>Bacilli</taxon>
        <taxon>Bacillales</taxon>
        <taxon>Anoxybacillaceae</taxon>
        <taxon>Thermaerobacillus</taxon>
    </lineage>
</organism>
<gene>
    <name evidence="1" type="ORF">HNR31_003700</name>
</gene>
<evidence type="ECO:0000313" key="1">
    <source>
        <dbReference type="EMBL" id="MBA2876877.1"/>
    </source>
</evidence>
<keyword evidence="2" id="KW-1185">Reference proteome</keyword>
<evidence type="ECO:0000313" key="2">
    <source>
        <dbReference type="Proteomes" id="UP000523087"/>
    </source>
</evidence>
<dbReference type="AlphaFoldDB" id="A0A7V9ZA68"/>
<dbReference type="EMBL" id="JACDUT010000020">
    <property type="protein sequence ID" value="MBA2876877.1"/>
    <property type="molecule type" value="Genomic_DNA"/>
</dbReference>
<sequence length="270" mass="31967">MKEKMPDWCIKDLKLERDLILTNDIDSLMSSILLEVMTNYLWRINYFYDFTSIYRANKTKSATIGVDAAFTKNVRTFDNHYTIHNKASANMNRIKGIGIHNYCEKYPFSTLMLIMAYYDIPLPKTQIGKEIILATDSAFKGFYTTNKRFKQIYIDWLEDMGYTCLIDILNQRDKDYFYKLQDDYGLNEKIEIDEQGYLHTKINFKDIQPHFDFKIGLPQQRFIYIQTFQTDAHKVGVKPIPSKDKLISLAYTYKDWVCYTYKDDEEQGAD</sequence>
<proteinExistence type="predicted"/>
<name>A0A7V9ZA68_9BACL</name>
<comment type="caution">
    <text evidence="1">The sequence shown here is derived from an EMBL/GenBank/DDBJ whole genome shotgun (WGS) entry which is preliminary data.</text>
</comment>
<dbReference type="RefSeq" id="WP_181557528.1">
    <property type="nucleotide sequence ID" value="NZ_JACDUT010000020.1"/>
</dbReference>
<reference evidence="1 2" key="1">
    <citation type="submission" date="2020-07" db="EMBL/GenBank/DDBJ databases">
        <title>Genomic Encyclopedia of Type Strains, Phase IV (KMG-IV): sequencing the most valuable type-strain genomes for metagenomic binning, comparative biology and taxonomic classification.</title>
        <authorList>
            <person name="Goeker M."/>
        </authorList>
    </citation>
    <scope>NUCLEOTIDE SEQUENCE [LARGE SCALE GENOMIC DNA]</scope>
    <source>
        <strain evidence="1 2">DSM 15730</strain>
    </source>
</reference>
<protein>
    <submittedName>
        <fullName evidence="1">Uncharacterized protein</fullName>
    </submittedName>
</protein>